<sequence length="664" mass="70474">MKALTGTISPVQTASEPTFRILGPLSVADGFGAVVVLPPSKPTILLAALLLNPNSVVGLGALQQAIWGDEQDQPATARAALQTCVLRLRQLFGKHHITDTTIETVHGGYRIVVDARALDLVHFRGLMRRAALAGGIEDERDLLNEALALWRGPLLANVPSEALHRDAVPQLTEERLRAIERASDIKLALGETQAALPDLLSIAREYPGHERLTAQLVEALYRSGRQADALAEIRLVKTYLRDELGIDPGQSMQRLETDILRGTELAPAPMRIRAEEIPPSGPAPASTRIGAADTRPADEVLPSAEDESADEDLLAAEARDVDEPGTGAALSTTPSTLPDVAGFTGRVAVSAALRAGLTEQSAGPNILLVTGPPGIGKTALARHVAHGARNARIGSQLLIAMTRPDGLRRPADELLAELGDFLDVVRLDGLPPAVVVLDDVLDTEHVRALLARCGSEVGVIMTSRTSLTGLVAGQGALVHRLLPLDAADASDLLGSVLGAARIGREPAALAALVRASGHFPLALRVVGARLLTRPLARLADEVTWLDGDRVGRFSALGDPYMSMANRLARRMTLLDPDLAAAFLLVGSSARQAHSIASAGELFGLGARSTERMLDRLVDANLLEEQPGRYQMHDLLRAYASAPPFEPQAAVRSARDRDVPDDVSV</sequence>
<dbReference type="PANTHER" id="PTHR35807:SF1">
    <property type="entry name" value="TRANSCRIPTIONAL REGULATOR REDD"/>
    <property type="match status" value="1"/>
</dbReference>
<evidence type="ECO:0000256" key="5">
    <source>
        <dbReference type="PROSITE-ProRule" id="PRU01091"/>
    </source>
</evidence>
<evidence type="ECO:0000256" key="1">
    <source>
        <dbReference type="ARBA" id="ARBA00005820"/>
    </source>
</evidence>
<evidence type="ECO:0000256" key="4">
    <source>
        <dbReference type="ARBA" id="ARBA00023163"/>
    </source>
</evidence>
<dbReference type="InterPro" id="IPR001867">
    <property type="entry name" value="OmpR/PhoB-type_DNA-bd"/>
</dbReference>
<dbReference type="SMART" id="SM01043">
    <property type="entry name" value="BTAD"/>
    <property type="match status" value="1"/>
</dbReference>
<dbReference type="SUPFAM" id="SSF46894">
    <property type="entry name" value="C-terminal effector domain of the bipartite response regulators"/>
    <property type="match status" value="1"/>
</dbReference>
<keyword evidence="4" id="KW-0804">Transcription</keyword>
<comment type="caution">
    <text evidence="7">The sequence shown here is derived from an EMBL/GenBank/DDBJ whole genome shotgun (WGS) entry which is preliminary data.</text>
</comment>
<dbReference type="PANTHER" id="PTHR35807">
    <property type="entry name" value="TRANSCRIPTIONAL REGULATOR REDD-RELATED"/>
    <property type="match status" value="1"/>
</dbReference>
<comment type="similarity">
    <text evidence="1">Belongs to the AfsR/DnrI/RedD regulatory family.</text>
</comment>
<name>A0ABP6SRK1_9ACTN</name>
<keyword evidence="2" id="KW-0805">Transcription regulation</keyword>
<dbReference type="InterPro" id="IPR036388">
    <property type="entry name" value="WH-like_DNA-bd_sf"/>
</dbReference>
<organism evidence="7 8">
    <name type="scientific">Cryptosporangium minutisporangium</name>
    <dbReference type="NCBI Taxonomy" id="113569"/>
    <lineage>
        <taxon>Bacteria</taxon>
        <taxon>Bacillati</taxon>
        <taxon>Actinomycetota</taxon>
        <taxon>Actinomycetes</taxon>
        <taxon>Cryptosporangiales</taxon>
        <taxon>Cryptosporangiaceae</taxon>
        <taxon>Cryptosporangium</taxon>
    </lineage>
</organism>
<dbReference type="PRINTS" id="PR00364">
    <property type="entry name" value="DISEASERSIST"/>
</dbReference>
<evidence type="ECO:0000256" key="2">
    <source>
        <dbReference type="ARBA" id="ARBA00023015"/>
    </source>
</evidence>
<feature type="domain" description="OmpR/PhoB-type" evidence="6">
    <location>
        <begin position="9"/>
        <end position="113"/>
    </location>
</feature>
<dbReference type="InterPro" id="IPR027417">
    <property type="entry name" value="P-loop_NTPase"/>
</dbReference>
<dbReference type="InterPro" id="IPR051677">
    <property type="entry name" value="AfsR-DnrI-RedD_regulator"/>
</dbReference>
<accession>A0ABP6SRK1</accession>
<dbReference type="SUPFAM" id="SSF48452">
    <property type="entry name" value="TPR-like"/>
    <property type="match status" value="1"/>
</dbReference>
<dbReference type="Pfam" id="PF00486">
    <property type="entry name" value="Trans_reg_C"/>
    <property type="match status" value="1"/>
</dbReference>
<dbReference type="Gene3D" id="1.25.40.10">
    <property type="entry name" value="Tetratricopeptide repeat domain"/>
    <property type="match status" value="1"/>
</dbReference>
<proteinExistence type="inferred from homology"/>
<gene>
    <name evidence="7" type="ORF">GCM10020369_08120</name>
</gene>
<evidence type="ECO:0000313" key="7">
    <source>
        <dbReference type="EMBL" id="GAA3383190.1"/>
    </source>
</evidence>
<keyword evidence="3 5" id="KW-0238">DNA-binding</keyword>
<dbReference type="InterPro" id="IPR011990">
    <property type="entry name" value="TPR-like_helical_dom_sf"/>
</dbReference>
<dbReference type="InterPro" id="IPR005158">
    <property type="entry name" value="BTAD"/>
</dbReference>
<dbReference type="InterPro" id="IPR016032">
    <property type="entry name" value="Sig_transdc_resp-reg_C-effctor"/>
</dbReference>
<dbReference type="SUPFAM" id="SSF52540">
    <property type="entry name" value="P-loop containing nucleoside triphosphate hydrolases"/>
    <property type="match status" value="1"/>
</dbReference>
<feature type="DNA-binding region" description="OmpR/PhoB-type" evidence="5">
    <location>
        <begin position="9"/>
        <end position="113"/>
    </location>
</feature>
<dbReference type="Gene3D" id="3.40.50.300">
    <property type="entry name" value="P-loop containing nucleotide triphosphate hydrolases"/>
    <property type="match status" value="1"/>
</dbReference>
<dbReference type="Pfam" id="PF03704">
    <property type="entry name" value="BTAD"/>
    <property type="match status" value="1"/>
</dbReference>
<dbReference type="CDD" id="cd15831">
    <property type="entry name" value="BTAD"/>
    <property type="match status" value="1"/>
</dbReference>
<dbReference type="Gene3D" id="1.10.10.10">
    <property type="entry name" value="Winged helix-like DNA-binding domain superfamily/Winged helix DNA-binding domain"/>
    <property type="match status" value="1"/>
</dbReference>
<evidence type="ECO:0000256" key="3">
    <source>
        <dbReference type="ARBA" id="ARBA00023125"/>
    </source>
</evidence>
<keyword evidence="8" id="KW-1185">Reference proteome</keyword>
<evidence type="ECO:0000313" key="8">
    <source>
        <dbReference type="Proteomes" id="UP001501676"/>
    </source>
</evidence>
<dbReference type="SMART" id="SM00862">
    <property type="entry name" value="Trans_reg_C"/>
    <property type="match status" value="1"/>
</dbReference>
<dbReference type="Proteomes" id="UP001501676">
    <property type="component" value="Unassembled WGS sequence"/>
</dbReference>
<evidence type="ECO:0000259" key="6">
    <source>
        <dbReference type="PROSITE" id="PS51755"/>
    </source>
</evidence>
<reference evidence="8" key="1">
    <citation type="journal article" date="2019" name="Int. J. Syst. Evol. Microbiol.">
        <title>The Global Catalogue of Microorganisms (GCM) 10K type strain sequencing project: providing services to taxonomists for standard genome sequencing and annotation.</title>
        <authorList>
            <consortium name="The Broad Institute Genomics Platform"/>
            <consortium name="The Broad Institute Genome Sequencing Center for Infectious Disease"/>
            <person name="Wu L."/>
            <person name="Ma J."/>
        </authorList>
    </citation>
    <scope>NUCLEOTIDE SEQUENCE [LARGE SCALE GENOMIC DNA]</scope>
    <source>
        <strain evidence="8">JCM 9458</strain>
    </source>
</reference>
<dbReference type="PROSITE" id="PS51755">
    <property type="entry name" value="OMPR_PHOB"/>
    <property type="match status" value="1"/>
</dbReference>
<protein>
    <recommendedName>
        <fullName evidence="6">OmpR/PhoB-type domain-containing protein</fullName>
    </recommendedName>
</protein>
<dbReference type="EMBL" id="BAAAYN010000004">
    <property type="protein sequence ID" value="GAA3383190.1"/>
    <property type="molecule type" value="Genomic_DNA"/>
</dbReference>